<dbReference type="InterPro" id="IPR027417">
    <property type="entry name" value="P-loop_NTPase"/>
</dbReference>
<dbReference type="EMBL" id="CP047423">
    <property type="protein sequence ID" value="QPD05933.1"/>
    <property type="molecule type" value="Genomic_DNA"/>
</dbReference>
<dbReference type="InterPro" id="IPR003593">
    <property type="entry name" value="AAA+_ATPase"/>
</dbReference>
<dbReference type="Pfam" id="PF25601">
    <property type="entry name" value="AAA_lid_14"/>
    <property type="match status" value="1"/>
</dbReference>
<sequence length="883" mass="97915">MLDRQKCWRLFMTSLPLQSLSIALLATLLSAILWSLAPATFTALDYTAYDTWIRHRTTIGTSPSLTIVTRDPGSEERFGTGLWDRAILAQLVTAAHEAGASVIGIDHRLNHASPTQLGGSSSDALLLEALRTASPVVLIHETDSPLQSEAAISTHVELLRDLDHVSRRIALSTRVGAQTISAFGSVLYDVFRRHITRPTQSLSRMSDDTILINVVGDGSLTALQPIPLSSVWATMHGHDEIQLTTWFKNKIVVVQSSPAHPETSLLSSGSSVDGITAHLHLLNALLTGERIESLDWLGRFTITILMAWLVAWSLLRSRVPLGLLLAGVVVVLYAILTVGILSIASLIIPVALPLTASLLVFVGTAAWGSLTASQRLILLERDMIRLQNESAAVREALVLREDRSEALQEDLDAAMATIAHSSSQQEELTRTTDLLRVQITEAQNQEQEARRQLESLERQLSDLKAVGSVPDTIGDTELDLLQTECRQFGIITRDRSLLRLFQDLKKSAKWPLTVLLLGEPGTGKELFARAIHRLSPRSNKPFIAVNMAAIPPELFESELFGHMKGSYTGATTDRRGYFGLADHGTIFLDEIGDLRMDHQSKLLRVLQDRSFYRVGATTPTTVDVRIVAATNRDLQKGVSEGWFREDLYFRLNGIVFHLPPLRQRSNDIPLLAETFLNQLAQQIGKPVPMLANEALRALMDREWKGNVREFHHGLERAVALNDGPLLTKESLRLDKNSTLSARPARQLFPDTASDAAVLNCLREHNFDMQTTATTLGWDRSTVTQRLKGLCFQALVKVNGDQAKAALAIAGDPSHLRTAELKLRDYYGHLRSVIHPFPTAEEAMIDCRRRFKNLPERHFTSVETLVRRHFEPKGPVHSESTPEP</sequence>
<dbReference type="InterPro" id="IPR007890">
    <property type="entry name" value="CHASE2"/>
</dbReference>
<evidence type="ECO:0000259" key="5">
    <source>
        <dbReference type="PROSITE" id="PS50045"/>
    </source>
</evidence>
<keyword evidence="4" id="KW-0812">Transmembrane</keyword>
<dbReference type="Gene3D" id="1.10.8.60">
    <property type="match status" value="1"/>
</dbReference>
<dbReference type="KEGG" id="nkf:Nkreftii_003707"/>
<accession>A0A7S8FHL2</accession>
<dbReference type="AlphaFoldDB" id="A0A7S8FHL2"/>
<dbReference type="CDD" id="cd00009">
    <property type="entry name" value="AAA"/>
    <property type="match status" value="1"/>
</dbReference>
<reference evidence="6 7" key="1">
    <citation type="journal article" date="2020" name="ISME J.">
        <title>Enrichment and physiological characterization of a novel comammox Nitrospira indicates ammonium inhibition of complete nitrification.</title>
        <authorList>
            <person name="Sakoula D."/>
            <person name="Koch H."/>
            <person name="Frank J."/>
            <person name="Jetten M.S.M."/>
            <person name="van Kessel M.A.H.J."/>
            <person name="Lucker S."/>
        </authorList>
    </citation>
    <scope>NUCLEOTIDE SEQUENCE [LARGE SCALE GENOMIC DNA]</scope>
    <source>
        <strain evidence="6">Comreactor17</strain>
    </source>
</reference>
<dbReference type="Pfam" id="PF00158">
    <property type="entry name" value="Sigma54_activat"/>
    <property type="match status" value="1"/>
</dbReference>
<evidence type="ECO:0000256" key="3">
    <source>
        <dbReference type="SAM" id="Coils"/>
    </source>
</evidence>
<evidence type="ECO:0000313" key="7">
    <source>
        <dbReference type="Proteomes" id="UP000593737"/>
    </source>
</evidence>
<dbReference type="GO" id="GO:0005524">
    <property type="term" value="F:ATP binding"/>
    <property type="evidence" value="ECO:0007669"/>
    <property type="project" value="UniProtKB-KW"/>
</dbReference>
<dbReference type="SMART" id="SM01080">
    <property type="entry name" value="CHASE2"/>
    <property type="match status" value="1"/>
</dbReference>
<dbReference type="SUPFAM" id="SSF52540">
    <property type="entry name" value="P-loop containing nucleoside triphosphate hydrolases"/>
    <property type="match status" value="1"/>
</dbReference>
<evidence type="ECO:0000256" key="2">
    <source>
        <dbReference type="ARBA" id="ARBA00022840"/>
    </source>
</evidence>
<feature type="coiled-coil region" evidence="3">
    <location>
        <begin position="432"/>
        <end position="466"/>
    </location>
</feature>
<dbReference type="Pfam" id="PF05226">
    <property type="entry name" value="CHASE2"/>
    <property type="match status" value="1"/>
</dbReference>
<keyword evidence="3" id="KW-0175">Coiled coil</keyword>
<keyword evidence="1" id="KW-0547">Nucleotide-binding</keyword>
<dbReference type="SMART" id="SM00382">
    <property type="entry name" value="AAA"/>
    <property type="match status" value="1"/>
</dbReference>
<feature type="transmembrane region" description="Helical" evidence="4">
    <location>
        <begin position="296"/>
        <end position="315"/>
    </location>
</feature>
<dbReference type="InterPro" id="IPR002078">
    <property type="entry name" value="Sigma_54_int"/>
</dbReference>
<keyword evidence="4" id="KW-0472">Membrane</keyword>
<dbReference type="GO" id="GO:0006355">
    <property type="term" value="P:regulation of DNA-templated transcription"/>
    <property type="evidence" value="ECO:0007669"/>
    <property type="project" value="InterPro"/>
</dbReference>
<proteinExistence type="predicted"/>
<feature type="transmembrane region" description="Helical" evidence="4">
    <location>
        <begin position="354"/>
        <end position="378"/>
    </location>
</feature>
<protein>
    <recommendedName>
        <fullName evidence="5">Sigma-54 factor interaction domain-containing protein</fullName>
    </recommendedName>
</protein>
<gene>
    <name evidence="6" type="ORF">Nkreftii_003707</name>
</gene>
<dbReference type="Gene3D" id="3.40.50.300">
    <property type="entry name" value="P-loop containing nucleotide triphosphate hydrolases"/>
    <property type="match status" value="1"/>
</dbReference>
<evidence type="ECO:0000256" key="4">
    <source>
        <dbReference type="SAM" id="Phobius"/>
    </source>
</evidence>
<feature type="domain" description="Sigma-54 factor interaction" evidence="5">
    <location>
        <begin position="490"/>
        <end position="719"/>
    </location>
</feature>
<dbReference type="InterPro" id="IPR058031">
    <property type="entry name" value="AAA_lid_NorR"/>
</dbReference>
<evidence type="ECO:0000256" key="1">
    <source>
        <dbReference type="ARBA" id="ARBA00022741"/>
    </source>
</evidence>
<organism evidence="6 7">
    <name type="scientific">Candidatus Nitrospira kreftii</name>
    <dbReference type="NCBI Taxonomy" id="2652173"/>
    <lineage>
        <taxon>Bacteria</taxon>
        <taxon>Pseudomonadati</taxon>
        <taxon>Nitrospirota</taxon>
        <taxon>Nitrospiria</taxon>
        <taxon>Nitrospirales</taxon>
        <taxon>Nitrospiraceae</taxon>
        <taxon>Nitrospira</taxon>
    </lineage>
</organism>
<feature type="transmembrane region" description="Helical" evidence="4">
    <location>
        <begin position="322"/>
        <end position="348"/>
    </location>
</feature>
<dbReference type="Proteomes" id="UP000593737">
    <property type="component" value="Chromosome"/>
</dbReference>
<dbReference type="PROSITE" id="PS50045">
    <property type="entry name" value="SIGMA54_INTERACT_4"/>
    <property type="match status" value="1"/>
</dbReference>
<evidence type="ECO:0000313" key="6">
    <source>
        <dbReference type="EMBL" id="QPD05933.1"/>
    </source>
</evidence>
<dbReference type="PANTHER" id="PTHR32071">
    <property type="entry name" value="TRANSCRIPTIONAL REGULATORY PROTEIN"/>
    <property type="match status" value="1"/>
</dbReference>
<keyword evidence="4" id="KW-1133">Transmembrane helix</keyword>
<keyword evidence="2" id="KW-0067">ATP-binding</keyword>
<dbReference type="FunFam" id="3.40.50.300:FF:000006">
    <property type="entry name" value="DNA-binding transcriptional regulator NtrC"/>
    <property type="match status" value="1"/>
</dbReference>
<name>A0A7S8FHL2_9BACT</name>